<dbReference type="Pfam" id="PF07077">
    <property type="entry name" value="DUF1345"/>
    <property type="match status" value="1"/>
</dbReference>
<sequence length="223" mass="23946">MLEVLARPIRVVRSRPGLFVGAVASSVLGLALPSAWGTPTRVLVAWDVGVLAYLLVAYSMMARSDAATMRRRAIEQDVGAFVILVLTVLACFASVGAIVVELAADDAPRGVQLALVAATIVLSWTLVHTMFALHYAHEYELGCEDRPEIPGRVAGGLDFQSDEPPDYADFVYFAFVIGVAAQTADVVITSKRLRRYAAAHGIVSFYFNTTVLALAMNLVAGLF</sequence>
<gene>
    <name evidence="2" type="ORF">DB32_006321</name>
</gene>
<feature type="transmembrane region" description="Helical" evidence="1">
    <location>
        <begin position="81"/>
        <end position="104"/>
    </location>
</feature>
<accession>A0A0F6YKH9</accession>
<organism evidence="2 3">
    <name type="scientific">Sandaracinus amylolyticus</name>
    <dbReference type="NCBI Taxonomy" id="927083"/>
    <lineage>
        <taxon>Bacteria</taxon>
        <taxon>Pseudomonadati</taxon>
        <taxon>Myxococcota</taxon>
        <taxon>Polyangia</taxon>
        <taxon>Polyangiales</taxon>
        <taxon>Sandaracinaceae</taxon>
        <taxon>Sandaracinus</taxon>
    </lineage>
</organism>
<dbReference type="AlphaFoldDB" id="A0A0F6YKH9"/>
<evidence type="ECO:0000313" key="2">
    <source>
        <dbReference type="EMBL" id="AKF09172.1"/>
    </source>
</evidence>
<feature type="transmembrane region" description="Helical" evidence="1">
    <location>
        <begin position="17"/>
        <end position="36"/>
    </location>
</feature>
<dbReference type="EMBL" id="CP011125">
    <property type="protein sequence ID" value="AKF09172.1"/>
    <property type="molecule type" value="Genomic_DNA"/>
</dbReference>
<evidence type="ECO:0000313" key="3">
    <source>
        <dbReference type="Proteomes" id="UP000034883"/>
    </source>
</evidence>
<keyword evidence="3" id="KW-1185">Reference proteome</keyword>
<protein>
    <submittedName>
        <fullName evidence="2">Putative transmembrane protein</fullName>
    </submittedName>
</protein>
<keyword evidence="1" id="KW-0472">Membrane</keyword>
<feature type="transmembrane region" description="Helical" evidence="1">
    <location>
        <begin position="42"/>
        <end position="60"/>
    </location>
</feature>
<dbReference type="OrthoDB" id="64737at2"/>
<name>A0A0F6YKH9_9BACT</name>
<dbReference type="InterPro" id="IPR009781">
    <property type="entry name" value="DUF1345"/>
</dbReference>
<proteinExistence type="predicted"/>
<keyword evidence="1 2" id="KW-0812">Transmembrane</keyword>
<dbReference type="STRING" id="927083.DB32_006321"/>
<evidence type="ECO:0000256" key="1">
    <source>
        <dbReference type="SAM" id="Phobius"/>
    </source>
</evidence>
<dbReference type="RefSeq" id="WP_053236245.1">
    <property type="nucleotide sequence ID" value="NZ_CP011125.1"/>
</dbReference>
<dbReference type="KEGG" id="samy:DB32_006321"/>
<keyword evidence="1" id="KW-1133">Transmembrane helix</keyword>
<dbReference type="Proteomes" id="UP000034883">
    <property type="component" value="Chromosome"/>
</dbReference>
<reference evidence="2 3" key="1">
    <citation type="submission" date="2015-03" db="EMBL/GenBank/DDBJ databases">
        <title>Genome assembly of Sandaracinus amylolyticus DSM 53668.</title>
        <authorList>
            <person name="Sharma G."/>
            <person name="Subramanian S."/>
        </authorList>
    </citation>
    <scope>NUCLEOTIDE SEQUENCE [LARGE SCALE GENOMIC DNA]</scope>
    <source>
        <strain evidence="2 3">DSM 53668</strain>
    </source>
</reference>
<feature type="transmembrane region" description="Helical" evidence="1">
    <location>
        <begin position="197"/>
        <end position="220"/>
    </location>
</feature>
<feature type="transmembrane region" description="Helical" evidence="1">
    <location>
        <begin position="110"/>
        <end position="127"/>
    </location>
</feature>